<accession>A0A0D1YNA3</accession>
<dbReference type="GO" id="GO:0032259">
    <property type="term" value="P:methylation"/>
    <property type="evidence" value="ECO:0007669"/>
    <property type="project" value="UniProtKB-KW"/>
</dbReference>
<feature type="domain" description="Methylated-DNA-[protein]-cysteine S-methyltransferase DNA binding" evidence="13">
    <location>
        <begin position="199"/>
        <end position="283"/>
    </location>
</feature>
<feature type="region of interest" description="Disordered" evidence="12">
    <location>
        <begin position="110"/>
        <end position="154"/>
    </location>
</feature>
<dbReference type="InterPro" id="IPR014048">
    <property type="entry name" value="MethylDNA_cys_MeTrfase_DNA-bd"/>
</dbReference>
<dbReference type="PANTHER" id="PTHR10815">
    <property type="entry name" value="METHYLATED-DNA--PROTEIN-CYSTEINE METHYLTRANSFERASE"/>
    <property type="match status" value="1"/>
</dbReference>
<evidence type="ECO:0000256" key="6">
    <source>
        <dbReference type="ARBA" id="ARBA00022679"/>
    </source>
</evidence>
<comment type="catalytic activity">
    <reaction evidence="1">
        <text>a 4-O-methyl-thymidine in DNA + L-cysteinyl-[protein] = a thymidine in DNA + S-methyl-L-cysteinyl-[protein]</text>
        <dbReference type="Rhea" id="RHEA:53428"/>
        <dbReference type="Rhea" id="RHEA-COMP:10131"/>
        <dbReference type="Rhea" id="RHEA-COMP:10132"/>
        <dbReference type="Rhea" id="RHEA-COMP:13555"/>
        <dbReference type="Rhea" id="RHEA-COMP:13556"/>
        <dbReference type="ChEBI" id="CHEBI:29950"/>
        <dbReference type="ChEBI" id="CHEBI:82612"/>
        <dbReference type="ChEBI" id="CHEBI:137386"/>
        <dbReference type="ChEBI" id="CHEBI:137387"/>
        <dbReference type="EC" id="2.1.1.63"/>
    </reaction>
</comment>
<evidence type="ECO:0000256" key="1">
    <source>
        <dbReference type="ARBA" id="ARBA00001286"/>
    </source>
</evidence>
<dbReference type="GO" id="GO:0003908">
    <property type="term" value="F:methylated-DNA-[protein]-cysteine S-methyltransferase activity"/>
    <property type="evidence" value="ECO:0007669"/>
    <property type="project" value="UniProtKB-EC"/>
</dbReference>
<reference evidence="14 15" key="1">
    <citation type="submission" date="2015-01" db="EMBL/GenBank/DDBJ databases">
        <title>The Genome Sequence of Exophiala sideris CBS121828.</title>
        <authorList>
            <consortium name="The Broad Institute Genomics Platform"/>
            <person name="Cuomo C."/>
            <person name="de Hoog S."/>
            <person name="Gorbushina A."/>
            <person name="Stielow B."/>
            <person name="Teixiera M."/>
            <person name="Abouelleil A."/>
            <person name="Chapman S.B."/>
            <person name="Priest M."/>
            <person name="Young S.K."/>
            <person name="Wortman J."/>
            <person name="Nusbaum C."/>
            <person name="Birren B."/>
        </authorList>
    </citation>
    <scope>NUCLEOTIDE SEQUENCE [LARGE SCALE GENOMIC DNA]</scope>
    <source>
        <strain evidence="14 15">CBS 121828</strain>
    </source>
</reference>
<dbReference type="OrthoDB" id="1907495at2759"/>
<evidence type="ECO:0000256" key="5">
    <source>
        <dbReference type="ARBA" id="ARBA00022603"/>
    </source>
</evidence>
<dbReference type="GO" id="GO:0006281">
    <property type="term" value="P:DNA repair"/>
    <property type="evidence" value="ECO:0007669"/>
    <property type="project" value="UniProtKB-KW"/>
</dbReference>
<name>A0A0D1YNA3_9EURO</name>
<dbReference type="PANTHER" id="PTHR10815:SF13">
    <property type="entry name" value="METHYLATED-DNA--PROTEIN-CYSTEINE METHYLTRANSFERASE"/>
    <property type="match status" value="1"/>
</dbReference>
<dbReference type="PROSITE" id="PS00374">
    <property type="entry name" value="MGMT"/>
    <property type="match status" value="1"/>
</dbReference>
<gene>
    <name evidence="14" type="ORF">PV11_04726</name>
</gene>
<dbReference type="EMBL" id="KN846952">
    <property type="protein sequence ID" value="KIV82629.1"/>
    <property type="molecule type" value="Genomic_DNA"/>
</dbReference>
<evidence type="ECO:0000256" key="7">
    <source>
        <dbReference type="ARBA" id="ARBA00022763"/>
    </source>
</evidence>
<dbReference type="AlphaFoldDB" id="A0A0D1YNA3"/>
<evidence type="ECO:0000256" key="10">
    <source>
        <dbReference type="ARBA" id="ARBA00031621"/>
    </source>
</evidence>
<proteinExistence type="inferred from homology"/>
<dbReference type="HOGENOM" id="CLU_076394_0_0_1"/>
<evidence type="ECO:0000259" key="13">
    <source>
        <dbReference type="Pfam" id="PF01035"/>
    </source>
</evidence>
<evidence type="ECO:0000256" key="9">
    <source>
        <dbReference type="ARBA" id="ARBA00030795"/>
    </source>
</evidence>
<dbReference type="InterPro" id="IPR036217">
    <property type="entry name" value="MethylDNA_cys_MeTrfase_DNAb"/>
</dbReference>
<evidence type="ECO:0000256" key="3">
    <source>
        <dbReference type="ARBA" id="ARBA00011918"/>
    </source>
</evidence>
<organism evidence="14 15">
    <name type="scientific">Exophiala sideris</name>
    <dbReference type="NCBI Taxonomy" id="1016849"/>
    <lineage>
        <taxon>Eukaryota</taxon>
        <taxon>Fungi</taxon>
        <taxon>Dikarya</taxon>
        <taxon>Ascomycota</taxon>
        <taxon>Pezizomycotina</taxon>
        <taxon>Eurotiomycetes</taxon>
        <taxon>Chaetothyriomycetidae</taxon>
        <taxon>Chaetothyriales</taxon>
        <taxon>Herpotrichiellaceae</taxon>
        <taxon>Exophiala</taxon>
    </lineage>
</organism>
<dbReference type="InterPro" id="IPR001497">
    <property type="entry name" value="MethylDNA_cys_MeTrfase_AS"/>
</dbReference>
<keyword evidence="6" id="KW-0808">Transferase</keyword>
<dbReference type="Proteomes" id="UP000053599">
    <property type="component" value="Unassembled WGS sequence"/>
</dbReference>
<keyword evidence="8" id="KW-0234">DNA repair</keyword>
<keyword evidence="5" id="KW-0489">Methyltransferase</keyword>
<protein>
    <recommendedName>
        <fullName evidence="4">Methylated-DNA--protein-cysteine methyltransferase</fullName>
        <ecNumber evidence="3">2.1.1.63</ecNumber>
    </recommendedName>
    <alternativeName>
        <fullName evidence="9">6-O-methylguanine-DNA methyltransferase</fullName>
    </alternativeName>
    <alternativeName>
        <fullName evidence="10">O-6-methylguanine-DNA-alkyltransferase</fullName>
    </alternativeName>
</protein>
<dbReference type="Pfam" id="PF01035">
    <property type="entry name" value="DNA_binding_1"/>
    <property type="match status" value="1"/>
</dbReference>
<dbReference type="SUPFAM" id="SSF46767">
    <property type="entry name" value="Methylated DNA-protein cysteine methyltransferase, C-terminal domain"/>
    <property type="match status" value="1"/>
</dbReference>
<evidence type="ECO:0000313" key="15">
    <source>
        <dbReference type="Proteomes" id="UP000053599"/>
    </source>
</evidence>
<comment type="similarity">
    <text evidence="2">Belongs to the MGMT family.</text>
</comment>
<evidence type="ECO:0000313" key="14">
    <source>
        <dbReference type="EMBL" id="KIV82629.1"/>
    </source>
</evidence>
<keyword evidence="7" id="KW-0227">DNA damage</keyword>
<dbReference type="InterPro" id="IPR036388">
    <property type="entry name" value="WH-like_DNA-bd_sf"/>
</dbReference>
<evidence type="ECO:0000256" key="11">
    <source>
        <dbReference type="ARBA" id="ARBA00049348"/>
    </source>
</evidence>
<dbReference type="Gene3D" id="1.10.10.10">
    <property type="entry name" value="Winged helix-like DNA-binding domain superfamily/Winged helix DNA-binding domain"/>
    <property type="match status" value="1"/>
</dbReference>
<feature type="compositionally biased region" description="Basic and acidic residues" evidence="12">
    <location>
        <begin position="118"/>
        <end position="143"/>
    </location>
</feature>
<comment type="catalytic activity">
    <reaction evidence="11">
        <text>a 6-O-methyl-2'-deoxyguanosine in DNA + L-cysteinyl-[protein] = S-methyl-L-cysteinyl-[protein] + a 2'-deoxyguanosine in DNA</text>
        <dbReference type="Rhea" id="RHEA:24000"/>
        <dbReference type="Rhea" id="RHEA-COMP:10131"/>
        <dbReference type="Rhea" id="RHEA-COMP:10132"/>
        <dbReference type="Rhea" id="RHEA-COMP:11367"/>
        <dbReference type="Rhea" id="RHEA-COMP:11368"/>
        <dbReference type="ChEBI" id="CHEBI:29950"/>
        <dbReference type="ChEBI" id="CHEBI:82612"/>
        <dbReference type="ChEBI" id="CHEBI:85445"/>
        <dbReference type="ChEBI" id="CHEBI:85448"/>
        <dbReference type="EC" id="2.1.1.63"/>
    </reaction>
</comment>
<dbReference type="STRING" id="1016849.A0A0D1YNA3"/>
<dbReference type="CDD" id="cd06445">
    <property type="entry name" value="ATase"/>
    <property type="match status" value="1"/>
</dbReference>
<sequence>MSALENLRAEWKTLYSQTLPALARAHDSAQPKWPVTLDHCFARIILDNTVGNGQQQWDKVIAKPAIKNMDEQQLRDAIDLGLHILAGESDLCHLDELSLRCRGKNEGKYATISPRQSDAAEGHSTRIGEKRSLEDRMKSESPGKKRSKQYHTQSTLQFEPTVVAPERTPATNNALDVEDNEQLQRALHRIQVHATLTPYRKKLYTVLLSVPRGRYTTYAAMSDYLNSSARAVGSGMRNNPFAPDVPCHRVLAASGEIGGFNGQWGKEGKYANKKIELLRNEGVMFDPKGRVVGEPFRKFHTFEDIPRIKHLATHLD</sequence>
<evidence type="ECO:0000256" key="8">
    <source>
        <dbReference type="ARBA" id="ARBA00023204"/>
    </source>
</evidence>
<evidence type="ECO:0000256" key="4">
    <source>
        <dbReference type="ARBA" id="ARBA00015377"/>
    </source>
</evidence>
<evidence type="ECO:0000256" key="2">
    <source>
        <dbReference type="ARBA" id="ARBA00008711"/>
    </source>
</evidence>
<dbReference type="EC" id="2.1.1.63" evidence="3"/>
<dbReference type="NCBIfam" id="TIGR00589">
    <property type="entry name" value="ogt"/>
    <property type="match status" value="1"/>
</dbReference>
<evidence type="ECO:0000256" key="12">
    <source>
        <dbReference type="SAM" id="MobiDB-lite"/>
    </source>
</evidence>